<evidence type="ECO:0000313" key="1">
    <source>
        <dbReference type="EMBL" id="KAI4338552.1"/>
    </source>
</evidence>
<keyword evidence="2" id="KW-1185">Reference proteome</keyword>
<gene>
    <name evidence="1" type="ORF">MLD38_023597</name>
</gene>
<proteinExistence type="predicted"/>
<name>A0ACB9NSD6_9MYRT</name>
<protein>
    <submittedName>
        <fullName evidence="1">Uncharacterized protein</fullName>
    </submittedName>
</protein>
<sequence length="539" mass="60742">MDMTSLLEEEFAVEIKSEQETRGKGEEYTDDDGSAPGRCWHAATGESIGPISCLEEQVWSQQENPELADQDIFGALAFNVESPSFQICFGDLSGQGVLAVSGEEHDLRPTCAATPNLPEDESQMLSVGEIVKLAGVKFVQMCFLDVDPTLDISCQRNLSDKESQDVQLVEHLLFCAEKVHYQQFDRASKLLCQLSLMCSNDGNPIQRLVYYFAEALHVRIDRGSGRITDNEHGLKRTSTPWADKKTTINYVAYHQGIPFMQIAQFTGVQAIINSVSKATRIHVIDLQISSGVQWTVLLQALALRHNRKIELLKITALATSMKNMVEGTGTGLKRLAESLNIPFEFSVVLVKDMLDLRREHFDLSPKETVVVYSQFFLQGMIPQPDRLESLMKVIRDIHPRRMVVIETEANHNSPDFVGRFIDYLFYVAAFFDCLEACVEKERRKSMESMFFVPAIKNIVAAEGEDRKYRSVKVDVWKAYLSRFKMAEVELGEMALYQANLVTEQFGCCGKSCTFENKGKSLIVGWKGTPVQSISLFKFK</sequence>
<organism evidence="1 2">
    <name type="scientific">Melastoma candidum</name>
    <dbReference type="NCBI Taxonomy" id="119954"/>
    <lineage>
        <taxon>Eukaryota</taxon>
        <taxon>Viridiplantae</taxon>
        <taxon>Streptophyta</taxon>
        <taxon>Embryophyta</taxon>
        <taxon>Tracheophyta</taxon>
        <taxon>Spermatophyta</taxon>
        <taxon>Magnoliopsida</taxon>
        <taxon>eudicotyledons</taxon>
        <taxon>Gunneridae</taxon>
        <taxon>Pentapetalae</taxon>
        <taxon>rosids</taxon>
        <taxon>malvids</taxon>
        <taxon>Myrtales</taxon>
        <taxon>Melastomataceae</taxon>
        <taxon>Melastomatoideae</taxon>
        <taxon>Melastomateae</taxon>
        <taxon>Melastoma</taxon>
    </lineage>
</organism>
<accession>A0ACB9NSD6</accession>
<comment type="caution">
    <text evidence="1">The sequence shown here is derived from an EMBL/GenBank/DDBJ whole genome shotgun (WGS) entry which is preliminary data.</text>
</comment>
<reference evidence="2" key="1">
    <citation type="journal article" date="2023" name="Front. Plant Sci.">
        <title>Chromosomal-level genome assembly of Melastoma candidum provides insights into trichome evolution.</title>
        <authorList>
            <person name="Zhong Y."/>
            <person name="Wu W."/>
            <person name="Sun C."/>
            <person name="Zou P."/>
            <person name="Liu Y."/>
            <person name="Dai S."/>
            <person name="Zhou R."/>
        </authorList>
    </citation>
    <scope>NUCLEOTIDE SEQUENCE [LARGE SCALE GENOMIC DNA]</scope>
</reference>
<dbReference type="EMBL" id="CM042886">
    <property type="protein sequence ID" value="KAI4338552.1"/>
    <property type="molecule type" value="Genomic_DNA"/>
</dbReference>
<dbReference type="Proteomes" id="UP001057402">
    <property type="component" value="Chromosome 7"/>
</dbReference>
<evidence type="ECO:0000313" key="2">
    <source>
        <dbReference type="Proteomes" id="UP001057402"/>
    </source>
</evidence>